<dbReference type="PROSITE" id="PS50137">
    <property type="entry name" value="DS_RBD"/>
    <property type="match status" value="1"/>
</dbReference>
<evidence type="ECO:0000259" key="3">
    <source>
        <dbReference type="PROSITE" id="PS50137"/>
    </source>
</evidence>
<dbReference type="GO" id="GO:0003723">
    <property type="term" value="F:RNA binding"/>
    <property type="evidence" value="ECO:0007669"/>
    <property type="project" value="UniProtKB-UniRule"/>
</dbReference>
<feature type="compositionally biased region" description="Low complexity" evidence="2">
    <location>
        <begin position="278"/>
        <end position="288"/>
    </location>
</feature>
<dbReference type="EMBL" id="JAOPGA020000821">
    <property type="protein sequence ID" value="KAL0482139.1"/>
    <property type="molecule type" value="Genomic_DNA"/>
</dbReference>
<keyword evidence="1" id="KW-0694">RNA-binding</keyword>
<sequence length="399" mass="45950">MGFFGMEWLTDMEHFVMESKKQQYSRMLQVLRRYLRACAMVQEEPEDAVKTTIKYLSGHCFNSKGEQWLSTLICEQNSSGSKYDLALRILKEQRDNKVLVVTTVQETARRICAELKRVVQCGVLELDCRCDQLFLDQNDLFKNNTHIFTCSQEVVDRSAVKIGGDPLLVFDRIYLMNTSMSGSRCVPFYQPIMASVTNAPKNPQNRHYFYEHGNVSHYYDRLDHVMSNLVFEFSTPPAPQDQQQVSIKREHSPSRESTRKRRRLNKKPASPDEDNLENPTNPAPNANNQIKVKKEPKNKKANQKKSFKDRINKQNPVSSVSEICQKIFKTPMQIINEEVSNTKPHEFKATINIREGKKIVFTKTASAANKKEARTIASMELLQDMEDAGLFTDPRLVNN</sequence>
<evidence type="ECO:0000313" key="4">
    <source>
        <dbReference type="EMBL" id="KAL0482139.1"/>
    </source>
</evidence>
<dbReference type="SUPFAM" id="SSF54768">
    <property type="entry name" value="dsRNA-binding domain-like"/>
    <property type="match status" value="1"/>
</dbReference>
<protein>
    <recommendedName>
        <fullName evidence="3">DRBM domain-containing protein</fullName>
    </recommendedName>
</protein>
<name>A0AAW2YYG4_9EUKA</name>
<accession>A0AAW2YYG4</accession>
<dbReference type="Gene3D" id="3.30.160.20">
    <property type="match status" value="1"/>
</dbReference>
<feature type="compositionally biased region" description="Basic residues" evidence="2">
    <location>
        <begin position="294"/>
        <end position="305"/>
    </location>
</feature>
<evidence type="ECO:0000313" key="5">
    <source>
        <dbReference type="Proteomes" id="UP001431209"/>
    </source>
</evidence>
<feature type="domain" description="DRBM" evidence="3">
    <location>
        <begin position="315"/>
        <end position="387"/>
    </location>
</feature>
<comment type="caution">
    <text evidence="4">The sequence shown here is derived from an EMBL/GenBank/DDBJ whole genome shotgun (WGS) entry which is preliminary data.</text>
</comment>
<proteinExistence type="predicted"/>
<dbReference type="AlphaFoldDB" id="A0AAW2YYG4"/>
<dbReference type="Pfam" id="PF00035">
    <property type="entry name" value="dsrm"/>
    <property type="match status" value="1"/>
</dbReference>
<evidence type="ECO:0000256" key="2">
    <source>
        <dbReference type="SAM" id="MobiDB-lite"/>
    </source>
</evidence>
<dbReference type="SMART" id="SM00358">
    <property type="entry name" value="DSRM"/>
    <property type="match status" value="1"/>
</dbReference>
<keyword evidence="5" id="KW-1185">Reference proteome</keyword>
<dbReference type="InterPro" id="IPR014720">
    <property type="entry name" value="dsRBD_dom"/>
</dbReference>
<dbReference type="Proteomes" id="UP001431209">
    <property type="component" value="Unassembled WGS sequence"/>
</dbReference>
<feature type="compositionally biased region" description="Basic and acidic residues" evidence="2">
    <location>
        <begin position="247"/>
        <end position="257"/>
    </location>
</feature>
<feature type="region of interest" description="Disordered" evidence="2">
    <location>
        <begin position="233"/>
        <end position="318"/>
    </location>
</feature>
<organism evidence="4 5">
    <name type="scientific">Acrasis kona</name>
    <dbReference type="NCBI Taxonomy" id="1008807"/>
    <lineage>
        <taxon>Eukaryota</taxon>
        <taxon>Discoba</taxon>
        <taxon>Heterolobosea</taxon>
        <taxon>Tetramitia</taxon>
        <taxon>Eutetramitia</taxon>
        <taxon>Acrasidae</taxon>
        <taxon>Acrasis</taxon>
    </lineage>
</organism>
<evidence type="ECO:0000256" key="1">
    <source>
        <dbReference type="PROSITE-ProRule" id="PRU00266"/>
    </source>
</evidence>
<gene>
    <name evidence="4" type="ORF">AKO1_013379</name>
</gene>
<reference evidence="4 5" key="1">
    <citation type="submission" date="2024-03" db="EMBL/GenBank/DDBJ databases">
        <title>The Acrasis kona genome and developmental transcriptomes reveal deep origins of eukaryotic multicellular pathways.</title>
        <authorList>
            <person name="Sheikh S."/>
            <person name="Fu C.-J."/>
            <person name="Brown M.W."/>
            <person name="Baldauf S.L."/>
        </authorList>
    </citation>
    <scope>NUCLEOTIDE SEQUENCE [LARGE SCALE GENOMIC DNA]</scope>
    <source>
        <strain evidence="4 5">ATCC MYA-3509</strain>
    </source>
</reference>